<accession>F3QHM9</accession>
<proteinExistence type="predicted"/>
<dbReference type="AlphaFoldDB" id="F3QHM9"/>
<gene>
    <name evidence="1" type="ORF">HMPREF9439_00426</name>
</gene>
<reference evidence="1 2" key="1">
    <citation type="submission" date="2011-02" db="EMBL/GenBank/DDBJ databases">
        <authorList>
            <person name="Weinstock G."/>
            <person name="Sodergren E."/>
            <person name="Clifton S."/>
            <person name="Fulton L."/>
            <person name="Fulton B."/>
            <person name="Courtney L."/>
            <person name="Fronick C."/>
            <person name="Harrison M."/>
            <person name="Strong C."/>
            <person name="Farmer C."/>
            <person name="Delahaunty K."/>
            <person name="Markovic C."/>
            <person name="Hall O."/>
            <person name="Minx P."/>
            <person name="Tomlinson C."/>
            <person name="Mitreva M."/>
            <person name="Hou S."/>
            <person name="Chen J."/>
            <person name="Wollam A."/>
            <person name="Pepin K.H."/>
            <person name="Johnson M."/>
            <person name="Bhonagiri V."/>
            <person name="Zhang X."/>
            <person name="Suruliraj S."/>
            <person name="Warren W."/>
            <person name="Chinwalla A."/>
            <person name="Mardis E.R."/>
            <person name="Wilson R.K."/>
        </authorList>
    </citation>
    <scope>NUCLEOTIDE SEQUENCE [LARGE SCALE GENOMIC DNA]</scope>
    <source>
        <strain evidence="1 2">YIT 11859</strain>
    </source>
</reference>
<protein>
    <submittedName>
        <fullName evidence="1">Conserved domain protein</fullName>
    </submittedName>
</protein>
<keyword evidence="2" id="KW-1185">Reference proteome</keyword>
<name>F3QHM9_9BURK</name>
<dbReference type="Proteomes" id="UP000005156">
    <property type="component" value="Unassembled WGS sequence"/>
</dbReference>
<comment type="caution">
    <text evidence="1">The sequence shown here is derived from an EMBL/GenBank/DDBJ whole genome shotgun (WGS) entry which is preliminary data.</text>
</comment>
<dbReference type="EMBL" id="AFBP01000008">
    <property type="protein sequence ID" value="EGG57136.1"/>
    <property type="molecule type" value="Genomic_DNA"/>
</dbReference>
<sequence>MQNARRVVSDFKQYKNLLAPANEEKADTTSTQEFSPLTQENSVQKSASLLKSEQLKTLTFNTRVFSADAGKLCAERSLSCFRFQQPSTHLFFRKKDSGFATR</sequence>
<evidence type="ECO:0000313" key="2">
    <source>
        <dbReference type="Proteomes" id="UP000005156"/>
    </source>
</evidence>
<evidence type="ECO:0000313" key="1">
    <source>
        <dbReference type="EMBL" id="EGG57136.1"/>
    </source>
</evidence>
<organism evidence="1 2">
    <name type="scientific">Parasutterella excrementihominis YIT 11859</name>
    <dbReference type="NCBI Taxonomy" id="762966"/>
    <lineage>
        <taxon>Bacteria</taxon>
        <taxon>Pseudomonadati</taxon>
        <taxon>Pseudomonadota</taxon>
        <taxon>Betaproteobacteria</taxon>
        <taxon>Burkholderiales</taxon>
        <taxon>Sutterellaceae</taxon>
        <taxon>Parasutterella</taxon>
    </lineage>
</organism>
<dbReference type="HOGENOM" id="CLU_2274651_0_0_4"/>